<reference evidence="1 2" key="1">
    <citation type="journal article" date="2006" name="Nature">
        <title>Global trends of whole-genome duplications revealed by the ciliate Paramecium tetraurelia.</title>
        <authorList>
            <consortium name="Genoscope"/>
            <person name="Aury J.-M."/>
            <person name="Jaillon O."/>
            <person name="Duret L."/>
            <person name="Noel B."/>
            <person name="Jubin C."/>
            <person name="Porcel B.M."/>
            <person name="Segurens B."/>
            <person name="Daubin V."/>
            <person name="Anthouard V."/>
            <person name="Aiach N."/>
            <person name="Arnaiz O."/>
            <person name="Billaut A."/>
            <person name="Beisson J."/>
            <person name="Blanc I."/>
            <person name="Bouhouche K."/>
            <person name="Camara F."/>
            <person name="Duharcourt S."/>
            <person name="Guigo R."/>
            <person name="Gogendeau D."/>
            <person name="Katinka M."/>
            <person name="Keller A.-M."/>
            <person name="Kissmehl R."/>
            <person name="Klotz C."/>
            <person name="Koll F."/>
            <person name="Le Moue A."/>
            <person name="Lepere C."/>
            <person name="Malinsky S."/>
            <person name="Nowacki M."/>
            <person name="Nowak J.K."/>
            <person name="Plattner H."/>
            <person name="Poulain J."/>
            <person name="Ruiz F."/>
            <person name="Serrano V."/>
            <person name="Zagulski M."/>
            <person name="Dessen P."/>
            <person name="Betermier M."/>
            <person name="Weissenbach J."/>
            <person name="Scarpelli C."/>
            <person name="Schachter V."/>
            <person name="Sperling L."/>
            <person name="Meyer E."/>
            <person name="Cohen J."/>
            <person name="Wincker P."/>
        </authorList>
    </citation>
    <scope>NUCLEOTIDE SEQUENCE [LARGE SCALE GENOMIC DNA]</scope>
    <source>
        <strain evidence="1 2">Stock d4-2</strain>
    </source>
</reference>
<dbReference type="InParanoid" id="A0E3Q6"/>
<proteinExistence type="predicted"/>
<gene>
    <name evidence="1" type="ORF">GSPATT00023096001</name>
</gene>
<keyword evidence="2" id="KW-1185">Reference proteome</keyword>
<dbReference type="GeneID" id="5043105"/>
<sequence length="625" mass="73257">MKIQNRTNPILAQQNCYAGVKLNFNTMEDHQKEGNEEKRMNTNQYNSLNQTIHPSPKLKTISLSTYTSTQSPELRDKEIRHEQISQFKQLITQTKQSLENISISDMQQSIERVFDQTIQPLLQLKSEVLKHIEKCINAEQYQIRSTIESLKKMEQDILSNEFNIIEYMAMGPFNEIMLIYQKRFKEHSIFVQQLNQQDIVMHQFKQLHDNFTQQNHLLCKQLQQSLQNYLSLYISFQNKEDFYEMKELNKIQQQNQFINNFQENLFQTCETNNSIDEDQVIMKDQQVVRIPDKTSVQIAKRVCFRQNHLNSRIDYIFNLMLLEIKNFQFIPQSSIISLDNVLTIKVLKIQSNSQIYCQDRYFILAISQTDQQENEEEIETPPLYENQTFVYQFTKVGNYVIQCLNSIPFKAFISVIQNQNEISAVQKMQQTKIIEQKLVKPQPKVDLYAPENRKFKMLGSQETNMASTIILEQIKEKCLGEDTNIDIVDLIMNNKSNSNIETGSTFNSSFQQPQNIVTIKTDTYSDSGKSEVNTILNRKSSDPIISTPKVQDRIMLTRQKQQQLSISEKIQQAILDSKQKEIDILKNQADFKKTYIKGMSIINYLEIEYLMNISKKAIVNNEMQS</sequence>
<accession>A0E3Q6</accession>
<evidence type="ECO:0000313" key="1">
    <source>
        <dbReference type="EMBL" id="CAK89923.1"/>
    </source>
</evidence>
<evidence type="ECO:0000313" key="2">
    <source>
        <dbReference type="Proteomes" id="UP000000600"/>
    </source>
</evidence>
<dbReference type="EMBL" id="CT868657">
    <property type="protein sequence ID" value="CAK89923.1"/>
    <property type="molecule type" value="Genomic_DNA"/>
</dbReference>
<dbReference type="RefSeq" id="XP_001457320.1">
    <property type="nucleotide sequence ID" value="XM_001457283.1"/>
</dbReference>
<name>A0E3Q6_PARTE</name>
<dbReference type="HOGENOM" id="CLU_437747_0_0_1"/>
<dbReference type="AlphaFoldDB" id="A0E3Q6"/>
<protein>
    <submittedName>
        <fullName evidence="1">Uncharacterized protein</fullName>
    </submittedName>
</protein>
<dbReference type="KEGG" id="ptm:GSPATT00023096001"/>
<organism evidence="1 2">
    <name type="scientific">Paramecium tetraurelia</name>
    <dbReference type="NCBI Taxonomy" id="5888"/>
    <lineage>
        <taxon>Eukaryota</taxon>
        <taxon>Sar</taxon>
        <taxon>Alveolata</taxon>
        <taxon>Ciliophora</taxon>
        <taxon>Intramacronucleata</taxon>
        <taxon>Oligohymenophorea</taxon>
        <taxon>Peniculida</taxon>
        <taxon>Parameciidae</taxon>
        <taxon>Paramecium</taxon>
    </lineage>
</organism>
<dbReference type="Proteomes" id="UP000000600">
    <property type="component" value="Unassembled WGS sequence"/>
</dbReference>